<evidence type="ECO:0000313" key="4">
    <source>
        <dbReference type="EMBL" id="CAL70506.1"/>
    </source>
</evidence>
<dbReference type="KEGG" id="mbb:BCG_0521c"/>
<feature type="domain" description="CN hydrolase" evidence="3">
    <location>
        <begin position="32"/>
        <end position="282"/>
    </location>
</feature>
<organism evidence="4 5">
    <name type="scientific">Mycobacterium bovis (strain BCG / Pasteur 1173P2)</name>
    <dbReference type="NCBI Taxonomy" id="410289"/>
    <lineage>
        <taxon>Bacteria</taxon>
        <taxon>Bacillati</taxon>
        <taxon>Actinomycetota</taxon>
        <taxon>Actinomycetes</taxon>
        <taxon>Mycobacteriales</taxon>
        <taxon>Mycobacteriaceae</taxon>
        <taxon>Mycobacterium</taxon>
        <taxon>Mycobacterium tuberculosis complex</taxon>
    </lineage>
</organism>
<evidence type="ECO:0000259" key="3">
    <source>
        <dbReference type="PROSITE" id="PS50263"/>
    </source>
</evidence>
<dbReference type="CDD" id="cd07581">
    <property type="entry name" value="nitrilase_3"/>
    <property type="match status" value="1"/>
</dbReference>
<dbReference type="AlphaFoldDB" id="A0A0H3M2D7"/>
<keyword evidence="2" id="KW-0378">Hydrolase</keyword>
<dbReference type="SMR" id="A0A0H3M2D7"/>
<reference evidence="4 5" key="1">
    <citation type="journal article" date="2007" name="Proc. Natl. Acad. Sci. U.S.A.">
        <title>Genome plasticity of BCG and impact on vaccine efficacy.</title>
        <authorList>
            <person name="Brosch R."/>
            <person name="Gordon S.V."/>
            <person name="Garnier T."/>
            <person name="Eiglmeier K."/>
            <person name="Frigui W."/>
            <person name="Valenti P."/>
            <person name="Dos Santos S."/>
            <person name="Duthoy S."/>
            <person name="Lacroix C."/>
            <person name="Garcia-Pelayo C."/>
            <person name="Inwald J.K."/>
            <person name="Golby P."/>
            <person name="Garcia J.N."/>
            <person name="Hewinson R.G."/>
            <person name="Behr M.A."/>
            <person name="Quail M.A."/>
            <person name="Churcher C."/>
            <person name="Barrell B.G."/>
            <person name="Parkhill J."/>
            <person name="Cole S.T."/>
        </authorList>
    </citation>
    <scope>NUCLEOTIDE SEQUENCE [LARGE SCALE GENOMIC DNA]</scope>
    <source>
        <strain evidence="5">BCG / Pasteur 1173P2</strain>
    </source>
</reference>
<dbReference type="FunFam" id="3.60.110.10:FF:000030">
    <property type="entry name" value="Carbon-nitrogen hydrolase"/>
    <property type="match status" value="1"/>
</dbReference>
<dbReference type="PANTHER" id="PTHR23088">
    <property type="entry name" value="NITRILASE-RELATED"/>
    <property type="match status" value="1"/>
</dbReference>
<dbReference type="PANTHER" id="PTHR23088:SF27">
    <property type="entry name" value="DEAMINATED GLUTATHIONE AMIDASE"/>
    <property type="match status" value="1"/>
</dbReference>
<dbReference type="InterPro" id="IPR003010">
    <property type="entry name" value="C-N_Hydrolase"/>
</dbReference>
<name>A0A0H3M2D7_MYCBP</name>
<dbReference type="Proteomes" id="UP000001472">
    <property type="component" value="Chromosome"/>
</dbReference>
<protein>
    <recommendedName>
        <fullName evidence="3">CN hydrolase domain-containing protein</fullName>
    </recommendedName>
</protein>
<dbReference type="PROSITE" id="PS50263">
    <property type="entry name" value="CN_HYDROLASE"/>
    <property type="match status" value="1"/>
</dbReference>
<dbReference type="GO" id="GO:0016787">
    <property type="term" value="F:hydrolase activity"/>
    <property type="evidence" value="ECO:0007669"/>
    <property type="project" value="UniProtKB-KW"/>
</dbReference>
<evidence type="ECO:0000256" key="2">
    <source>
        <dbReference type="ARBA" id="ARBA00022801"/>
    </source>
</evidence>
<dbReference type="PROSITE" id="PS01227">
    <property type="entry name" value="UPF0012"/>
    <property type="match status" value="1"/>
</dbReference>
<accession>A0A0H3M2D7</accession>
<gene>
    <name evidence="4" type="ordered locus">BCG_0521c</name>
</gene>
<evidence type="ECO:0000256" key="1">
    <source>
        <dbReference type="ARBA" id="ARBA00010613"/>
    </source>
</evidence>
<dbReference type="EMBL" id="AM408590">
    <property type="protein sequence ID" value="CAL70506.1"/>
    <property type="molecule type" value="Genomic_DNA"/>
</dbReference>
<sequence length="311" mass="32312">MRRARRRAQAGLPGSCARRCGALVAGPRLARMRIALAQIRSGTDPAANLQLVGKYAGEAATAGAQLVVFPEATMCRLGVPLRQVAEPVDGPWANGVRRIATEAGITVIAGMFTPTGDGRVTNTLIAAGPGTPNQPDAHYHKIHLYDAFGFTESRTVAPGREPVVVVVDGVRVGLTVCYDIRFPALYTELARRGAQLIAVCASWGSGPGKLEQWTLLARARALDSMSYVAAAGQADPGDARTGVGASSAAPTGVGGSLVASPLGEVVVSAGTQPQLLVADIDVDNVAAARDRIAVLRNQTDFVQIDKAQSRG</sequence>
<comment type="similarity">
    <text evidence="1">Belongs to the carbon-nitrogen hydrolase superfamily. NIT1/NIT2 family.</text>
</comment>
<evidence type="ECO:0000313" key="5">
    <source>
        <dbReference type="Proteomes" id="UP000001472"/>
    </source>
</evidence>
<proteinExistence type="inferred from homology"/>
<dbReference type="InterPro" id="IPR001110">
    <property type="entry name" value="UPF0012_CS"/>
</dbReference>
<dbReference type="Gene3D" id="3.60.110.10">
    <property type="entry name" value="Carbon-nitrogen hydrolase"/>
    <property type="match status" value="1"/>
</dbReference>
<dbReference type="InterPro" id="IPR036526">
    <property type="entry name" value="C-N_Hydrolase_sf"/>
</dbReference>
<dbReference type="SUPFAM" id="SSF56317">
    <property type="entry name" value="Carbon-nitrogen hydrolase"/>
    <property type="match status" value="1"/>
</dbReference>
<dbReference type="Pfam" id="PF00795">
    <property type="entry name" value="CN_hydrolase"/>
    <property type="match status" value="1"/>
</dbReference>
<dbReference type="HOGENOM" id="CLU_030130_1_2_11"/>